<dbReference type="GO" id="GO:0055130">
    <property type="term" value="P:D-alanine catabolic process"/>
    <property type="evidence" value="ECO:0007669"/>
    <property type="project" value="TreeGrafter"/>
</dbReference>
<reference evidence="4 5" key="1">
    <citation type="submission" date="2015-05" db="EMBL/GenBank/DDBJ databases">
        <title>Genome sequencing and analysis of members of genus Stenotrophomonas.</title>
        <authorList>
            <person name="Patil P.P."/>
            <person name="Midha S."/>
            <person name="Patil P.B."/>
        </authorList>
    </citation>
    <scope>NUCLEOTIDE SEQUENCE [LARGE SCALE GENOMIC DNA]</scope>
    <source>
        <strain evidence="4 5">DSM 18941</strain>
    </source>
</reference>
<dbReference type="PANTHER" id="PTHR13847:SF280">
    <property type="entry name" value="D-AMINO ACID DEHYDROGENASE"/>
    <property type="match status" value="1"/>
</dbReference>
<dbReference type="Gene3D" id="3.50.50.60">
    <property type="entry name" value="FAD/NAD(P)-binding domain"/>
    <property type="match status" value="2"/>
</dbReference>
<evidence type="ECO:0000256" key="2">
    <source>
        <dbReference type="ARBA" id="ARBA00023002"/>
    </source>
</evidence>
<dbReference type="SUPFAM" id="SSF54373">
    <property type="entry name" value="FAD-linked reductases, C-terminal domain"/>
    <property type="match status" value="1"/>
</dbReference>
<protein>
    <recommendedName>
        <fullName evidence="3">FAD dependent oxidoreductase domain-containing protein</fullName>
    </recommendedName>
</protein>
<dbReference type="GO" id="GO:0005886">
    <property type="term" value="C:plasma membrane"/>
    <property type="evidence" value="ECO:0007669"/>
    <property type="project" value="TreeGrafter"/>
</dbReference>
<keyword evidence="2" id="KW-0560">Oxidoreductase</keyword>
<evidence type="ECO:0000256" key="1">
    <source>
        <dbReference type="ARBA" id="ARBA00009410"/>
    </source>
</evidence>
<name>A0A0R0CFY1_9GAMM</name>
<dbReference type="SUPFAM" id="SSF51905">
    <property type="entry name" value="FAD/NAD(P)-binding domain"/>
    <property type="match status" value="1"/>
</dbReference>
<dbReference type="PATRIC" id="fig|405446.3.peg.818"/>
<feature type="domain" description="FAD dependent oxidoreductase" evidence="3">
    <location>
        <begin position="14"/>
        <end position="407"/>
    </location>
</feature>
<dbReference type="Pfam" id="PF01266">
    <property type="entry name" value="DAO"/>
    <property type="match status" value="1"/>
</dbReference>
<dbReference type="EMBL" id="LDJJ01000020">
    <property type="protein sequence ID" value="KRG68700.1"/>
    <property type="molecule type" value="Genomic_DNA"/>
</dbReference>
<dbReference type="OrthoDB" id="9805337at2"/>
<organism evidence="4 5">
    <name type="scientific">Stenotrophomonas terrae</name>
    <dbReference type="NCBI Taxonomy" id="405446"/>
    <lineage>
        <taxon>Bacteria</taxon>
        <taxon>Pseudomonadati</taxon>
        <taxon>Pseudomonadota</taxon>
        <taxon>Gammaproteobacteria</taxon>
        <taxon>Lysobacterales</taxon>
        <taxon>Lysobacteraceae</taxon>
        <taxon>Stenotrophomonas</taxon>
    </lineage>
</organism>
<dbReference type="InterPro" id="IPR006076">
    <property type="entry name" value="FAD-dep_OxRdtase"/>
</dbReference>
<dbReference type="InterPro" id="IPR036188">
    <property type="entry name" value="FAD/NAD-bd_sf"/>
</dbReference>
<proteinExistence type="inferred from homology"/>
<evidence type="ECO:0000313" key="4">
    <source>
        <dbReference type="EMBL" id="KRG68700.1"/>
    </source>
</evidence>
<dbReference type="GO" id="GO:0008718">
    <property type="term" value="F:D-amino-acid dehydrogenase activity"/>
    <property type="evidence" value="ECO:0007669"/>
    <property type="project" value="TreeGrafter"/>
</dbReference>
<dbReference type="Gene3D" id="3.30.9.10">
    <property type="entry name" value="D-Amino Acid Oxidase, subunit A, domain 2"/>
    <property type="match status" value="1"/>
</dbReference>
<comment type="similarity">
    <text evidence="1">Belongs to the DadA oxidoreductase family.</text>
</comment>
<dbReference type="PANTHER" id="PTHR13847">
    <property type="entry name" value="SARCOSINE DEHYDROGENASE-RELATED"/>
    <property type="match status" value="1"/>
</dbReference>
<dbReference type="AlphaFoldDB" id="A0A0R0CFY1"/>
<sequence>MTPNAVPPVSSGHDLIVIGAGVVGLATAYAAAKRGCSVLLLDRNAGPALGTSFANGAQLSYAYTDAMAGPATWAQLPEMAFGRNGPFRTRWSADPDFLRWGLAFLRQANTAGLHRNTLATLELALQSRAAMQALLQQHPIDFDHEVSGKLHLYPSAEGVQGAAAMIALKRDSGVQQRLVDAAEATAIEPALSGAPWLAGAVYSPEEEAGDPYRFSQGLLQVLQQHYGMQAWFGFDTQSLRHVDGRWQLQARDGRSVQAARVVVCAGIDSAALLKPLRLRMPVMAIKGYSFTAPLGANAPRVSLTDTKRKLVFCRLGERIRVAGLADLNDWNPAPEPARLATLIAQARASLPEAADYDHIESSWAGLRPVTPWTSPIIRNLGDGLACNIGHGMLGWTLAMGSGEHAVQKLLDTP</sequence>
<dbReference type="GO" id="GO:0005737">
    <property type="term" value="C:cytoplasm"/>
    <property type="evidence" value="ECO:0007669"/>
    <property type="project" value="TreeGrafter"/>
</dbReference>
<evidence type="ECO:0000313" key="5">
    <source>
        <dbReference type="Proteomes" id="UP000051863"/>
    </source>
</evidence>
<dbReference type="RefSeq" id="WP_161809620.1">
    <property type="nucleotide sequence ID" value="NZ_LDJJ01000020.1"/>
</dbReference>
<accession>A0A0R0CFY1</accession>
<gene>
    <name evidence="4" type="ORF">ABB27_06895</name>
</gene>
<keyword evidence="5" id="KW-1185">Reference proteome</keyword>
<evidence type="ECO:0000259" key="3">
    <source>
        <dbReference type="Pfam" id="PF01266"/>
    </source>
</evidence>
<dbReference type="Proteomes" id="UP000051863">
    <property type="component" value="Unassembled WGS sequence"/>
</dbReference>
<comment type="caution">
    <text evidence="4">The sequence shown here is derived from an EMBL/GenBank/DDBJ whole genome shotgun (WGS) entry which is preliminary data.</text>
</comment>